<dbReference type="InterPro" id="IPR000415">
    <property type="entry name" value="Nitroreductase-like"/>
</dbReference>
<dbReference type="GO" id="GO:0016491">
    <property type="term" value="F:oxidoreductase activity"/>
    <property type="evidence" value="ECO:0007669"/>
    <property type="project" value="InterPro"/>
</dbReference>
<reference evidence="2" key="1">
    <citation type="submission" date="2018-06" db="EMBL/GenBank/DDBJ databases">
        <authorList>
            <person name="Zhirakovskaya E."/>
        </authorList>
    </citation>
    <scope>NUCLEOTIDE SEQUENCE</scope>
</reference>
<protein>
    <submittedName>
        <fullName evidence="2">Cobalamin biosynthesis protein BluB @ 5,6-dimethylbenzimidazole synthase, flavin destructase family</fullName>
    </submittedName>
</protein>
<accession>A0A3B0SAA1</accession>
<dbReference type="InterPro" id="IPR029479">
    <property type="entry name" value="Nitroreductase"/>
</dbReference>
<evidence type="ECO:0000313" key="2">
    <source>
        <dbReference type="EMBL" id="VAV92015.1"/>
    </source>
</evidence>
<feature type="domain" description="Nitroreductase" evidence="1">
    <location>
        <begin position="17"/>
        <end position="183"/>
    </location>
</feature>
<dbReference type="NCBIfam" id="TIGR02476">
    <property type="entry name" value="BluB"/>
    <property type="match status" value="1"/>
</dbReference>
<name>A0A3B0SAA1_9ZZZZ</name>
<dbReference type="InterPro" id="IPR012825">
    <property type="entry name" value="BluB"/>
</dbReference>
<dbReference type="AlphaFoldDB" id="A0A3B0SAA1"/>
<dbReference type="Gene3D" id="3.40.109.10">
    <property type="entry name" value="NADH Oxidase"/>
    <property type="match status" value="1"/>
</dbReference>
<proteinExistence type="predicted"/>
<organism evidence="2">
    <name type="scientific">hydrothermal vent metagenome</name>
    <dbReference type="NCBI Taxonomy" id="652676"/>
    <lineage>
        <taxon>unclassified sequences</taxon>
        <taxon>metagenomes</taxon>
        <taxon>ecological metagenomes</taxon>
    </lineage>
</organism>
<evidence type="ECO:0000259" key="1">
    <source>
        <dbReference type="Pfam" id="PF00881"/>
    </source>
</evidence>
<dbReference type="InterPro" id="IPR050627">
    <property type="entry name" value="Nitroreductase/BluB"/>
</dbReference>
<sequence>MPKSFNSQFCADFADLIAWRRDVRHFTSQPVDETLLQECLQLANLSPSVGLSQPWRFVDLRDPTRRLAIIDSFEKCNAEALADYHGDDQTNYASLKLEGLRQAPIQLAVFADTATSKGKNLGRKTMPEMIAYSVVTAIHTFWLAARVRGLGVGWVSILEPEAVAKTCQSPENWQFIAYLCVGWPRHQMLTPELETAGWETRSALSHVYKKL</sequence>
<gene>
    <name evidence="2" type="ORF">MNBD_ALPHA08-1237</name>
</gene>
<dbReference type="SUPFAM" id="SSF55469">
    <property type="entry name" value="FMN-dependent nitroreductase-like"/>
    <property type="match status" value="1"/>
</dbReference>
<dbReference type="PANTHER" id="PTHR23026">
    <property type="entry name" value="NADPH NITROREDUCTASE"/>
    <property type="match status" value="1"/>
</dbReference>
<dbReference type="EMBL" id="UOEC01000094">
    <property type="protein sequence ID" value="VAV92015.1"/>
    <property type="molecule type" value="Genomic_DNA"/>
</dbReference>
<dbReference type="PANTHER" id="PTHR23026:SF123">
    <property type="entry name" value="NAD(P)H NITROREDUCTASE RV3131-RELATED"/>
    <property type="match status" value="1"/>
</dbReference>
<dbReference type="Pfam" id="PF00881">
    <property type="entry name" value="Nitroreductase"/>
    <property type="match status" value="1"/>
</dbReference>